<dbReference type="PANTHER" id="PTHR39400:SF1">
    <property type="entry name" value="PIG-P DOMAIN-CONTAINING PROTEIN"/>
    <property type="match status" value="1"/>
</dbReference>
<feature type="transmembrane region" description="Helical" evidence="1">
    <location>
        <begin position="56"/>
        <end position="83"/>
    </location>
</feature>
<sequence length="139" mass="16464">MKKAKKKAYSDISQYLSSPSITNSEESDDEWSVSFLKTLNHKKGQNVYSKMTNTIWWGWFLIIFTWFLFVTGMSGVFGIWQWVFRIENIRNQEKSYDFPIIDYYFLLIVLTGGVVAWIWVGINWLGLKYFRMTETKGDP</sequence>
<dbReference type="AlphaFoldDB" id="A0A0W4ZE65"/>
<keyword evidence="1" id="KW-0472">Membrane</keyword>
<dbReference type="Proteomes" id="UP000054454">
    <property type="component" value="Unassembled WGS sequence"/>
</dbReference>
<dbReference type="VEuPathDB" id="FungiDB:T552_02681"/>
<dbReference type="OrthoDB" id="2157498at2759"/>
<dbReference type="RefSeq" id="XP_018225007.1">
    <property type="nucleotide sequence ID" value="XM_018371213.1"/>
</dbReference>
<gene>
    <name evidence="2" type="ORF">T552_02681</name>
</gene>
<organism evidence="2 3">
    <name type="scientific">Pneumocystis carinii (strain B80)</name>
    <name type="common">Rat pneumocystis pneumonia agent</name>
    <name type="synonym">Pneumocystis carinii f. sp. carinii</name>
    <dbReference type="NCBI Taxonomy" id="1408658"/>
    <lineage>
        <taxon>Eukaryota</taxon>
        <taxon>Fungi</taxon>
        <taxon>Dikarya</taxon>
        <taxon>Ascomycota</taxon>
        <taxon>Taphrinomycotina</taxon>
        <taxon>Pneumocystomycetes</taxon>
        <taxon>Pneumocystaceae</taxon>
        <taxon>Pneumocystis</taxon>
    </lineage>
</organism>
<dbReference type="GeneID" id="28937416"/>
<evidence type="ECO:0000313" key="3">
    <source>
        <dbReference type="Proteomes" id="UP000054454"/>
    </source>
</evidence>
<dbReference type="PANTHER" id="PTHR39400">
    <property type="entry name" value="YALI0E29227P"/>
    <property type="match status" value="1"/>
</dbReference>
<proteinExistence type="predicted"/>
<keyword evidence="1" id="KW-1133">Transmembrane helix</keyword>
<evidence type="ECO:0000313" key="2">
    <source>
        <dbReference type="EMBL" id="KTW26672.1"/>
    </source>
</evidence>
<evidence type="ECO:0000256" key="1">
    <source>
        <dbReference type="SAM" id="Phobius"/>
    </source>
</evidence>
<dbReference type="EMBL" id="LFVZ01000012">
    <property type="protein sequence ID" value="KTW26672.1"/>
    <property type="molecule type" value="Genomic_DNA"/>
</dbReference>
<dbReference type="Pfam" id="PF15159">
    <property type="entry name" value="PIG-Y"/>
    <property type="match status" value="1"/>
</dbReference>
<feature type="transmembrane region" description="Helical" evidence="1">
    <location>
        <begin position="103"/>
        <end position="126"/>
    </location>
</feature>
<protein>
    <submittedName>
        <fullName evidence="2">Uncharacterized protein</fullName>
    </submittedName>
</protein>
<accession>A0A0W4ZE65</accession>
<reference evidence="3" key="1">
    <citation type="journal article" date="2016" name="Nat. Commun.">
        <title>Genome analysis of three Pneumocystis species reveals adaptation mechanisms to life exclusively in mammalian hosts.</title>
        <authorList>
            <person name="Ma L."/>
            <person name="Chen Z."/>
            <person name="Huang D.W."/>
            <person name="Kutty G."/>
            <person name="Ishihara M."/>
            <person name="Wang H."/>
            <person name="Abouelleil A."/>
            <person name="Bishop L."/>
            <person name="Davey E."/>
            <person name="Deng R."/>
            <person name="Deng X."/>
            <person name="Fan L."/>
            <person name="Fantoni G."/>
            <person name="Fitzgerald M."/>
            <person name="Gogineni E."/>
            <person name="Goldberg J.M."/>
            <person name="Handley G."/>
            <person name="Hu X."/>
            <person name="Huber C."/>
            <person name="Jiao X."/>
            <person name="Jones K."/>
            <person name="Levin J.Z."/>
            <person name="Liu Y."/>
            <person name="Macdonald P."/>
            <person name="Melnikov A."/>
            <person name="Raley C."/>
            <person name="Sassi M."/>
            <person name="Sherman B.T."/>
            <person name="Song X."/>
            <person name="Sykes S."/>
            <person name="Tran B."/>
            <person name="Walsh L."/>
            <person name="Xia Y."/>
            <person name="Yang J."/>
            <person name="Young S."/>
            <person name="Zeng Q."/>
            <person name="Zheng X."/>
            <person name="Stephens R."/>
            <person name="Nusbaum C."/>
            <person name="Birren B.W."/>
            <person name="Azadi P."/>
            <person name="Lempicki R.A."/>
            <person name="Cuomo C.A."/>
            <person name="Kovacs J.A."/>
        </authorList>
    </citation>
    <scope>NUCLEOTIDE SEQUENCE [LARGE SCALE GENOMIC DNA]</scope>
    <source>
        <strain evidence="3">B80</strain>
    </source>
</reference>
<name>A0A0W4ZE65_PNEC8</name>
<keyword evidence="3" id="KW-1185">Reference proteome</keyword>
<comment type="caution">
    <text evidence="2">The sequence shown here is derived from an EMBL/GenBank/DDBJ whole genome shotgun (WGS) entry which is preliminary data.</text>
</comment>
<keyword evidence="1" id="KW-0812">Transmembrane</keyword>
<dbReference type="InterPro" id="IPR029164">
    <property type="entry name" value="PIG-Y"/>
</dbReference>